<dbReference type="InterPro" id="IPR008632">
    <property type="entry name" value="Gp-FAR-1"/>
</dbReference>
<dbReference type="GO" id="GO:0005576">
    <property type="term" value="C:extracellular region"/>
    <property type="evidence" value="ECO:0007669"/>
    <property type="project" value="UniProtKB-SubCell"/>
</dbReference>
<dbReference type="GO" id="GO:0008289">
    <property type="term" value="F:lipid binding"/>
    <property type="evidence" value="ECO:0007669"/>
    <property type="project" value="UniProtKB-KW"/>
</dbReference>
<evidence type="ECO:0000256" key="4">
    <source>
        <dbReference type="ARBA" id="ARBA00022525"/>
    </source>
</evidence>
<dbReference type="Pfam" id="PF05823">
    <property type="entry name" value="Gp-FAR-1"/>
    <property type="match status" value="1"/>
</dbReference>
<dbReference type="WBParaSite" id="ACRNAN_scaffold2233.g23881.t1">
    <property type="protein sequence ID" value="ACRNAN_scaffold2233.g23881.t1"/>
    <property type="gene ID" value="ACRNAN_scaffold2233.g23881"/>
</dbReference>
<protein>
    <recommendedName>
        <fullName evidence="3">Fatty-acid and retinol-binding protein 1</fullName>
    </recommendedName>
</protein>
<keyword evidence="6 8" id="KW-0175">Coiled coil</keyword>
<feature type="coiled-coil region" evidence="8">
    <location>
        <begin position="118"/>
        <end position="145"/>
    </location>
</feature>
<accession>A0A914DD99</accession>
<evidence type="ECO:0000256" key="5">
    <source>
        <dbReference type="ARBA" id="ARBA00022729"/>
    </source>
</evidence>
<evidence type="ECO:0000256" key="7">
    <source>
        <dbReference type="ARBA" id="ARBA00023121"/>
    </source>
</evidence>
<comment type="similarity">
    <text evidence="2">Belongs to the fatty-acid and retinol-binding protein (FARBP) family.</text>
</comment>
<keyword evidence="4" id="KW-0964">Secreted</keyword>
<evidence type="ECO:0000256" key="9">
    <source>
        <dbReference type="SAM" id="SignalP"/>
    </source>
</evidence>
<dbReference type="Proteomes" id="UP000887540">
    <property type="component" value="Unplaced"/>
</dbReference>
<keyword evidence="10" id="KW-1185">Reference proteome</keyword>
<evidence type="ECO:0000313" key="11">
    <source>
        <dbReference type="WBParaSite" id="ACRNAN_scaffold2233.g23881.t1"/>
    </source>
</evidence>
<sequence length="173" mass="19307">MSFASNFLILASILVVANGFSIYAIAKTPDGFREFLPEQVKQFYGGLKDEQKTTLQEIASKNLPEVQADALLKKQDPELYQKVDELKQLIEQKEAALSPEAKEFSNGLYNFAENLKSATNQQEQLAQLKEIAKQVSEKYNSLSEQAKESLLANFPNMGTLIASPKFQSLLKGQ</sequence>
<evidence type="ECO:0000256" key="6">
    <source>
        <dbReference type="ARBA" id="ARBA00023054"/>
    </source>
</evidence>
<dbReference type="Gene3D" id="1.20.120.1100">
    <property type="match status" value="1"/>
</dbReference>
<evidence type="ECO:0000256" key="2">
    <source>
        <dbReference type="ARBA" id="ARBA00006648"/>
    </source>
</evidence>
<evidence type="ECO:0000256" key="8">
    <source>
        <dbReference type="SAM" id="Coils"/>
    </source>
</evidence>
<comment type="subcellular location">
    <subcellularLocation>
        <location evidence="1">Secreted</location>
    </subcellularLocation>
</comment>
<keyword evidence="5 9" id="KW-0732">Signal</keyword>
<dbReference type="AlphaFoldDB" id="A0A914DD99"/>
<evidence type="ECO:0000256" key="1">
    <source>
        <dbReference type="ARBA" id="ARBA00004613"/>
    </source>
</evidence>
<keyword evidence="7" id="KW-0446">Lipid-binding</keyword>
<evidence type="ECO:0000256" key="3">
    <source>
        <dbReference type="ARBA" id="ARBA00017453"/>
    </source>
</evidence>
<organism evidence="10 11">
    <name type="scientific">Acrobeloides nanus</name>
    <dbReference type="NCBI Taxonomy" id="290746"/>
    <lineage>
        <taxon>Eukaryota</taxon>
        <taxon>Metazoa</taxon>
        <taxon>Ecdysozoa</taxon>
        <taxon>Nematoda</taxon>
        <taxon>Chromadorea</taxon>
        <taxon>Rhabditida</taxon>
        <taxon>Tylenchina</taxon>
        <taxon>Cephalobomorpha</taxon>
        <taxon>Cephaloboidea</taxon>
        <taxon>Cephalobidae</taxon>
        <taxon>Acrobeloides</taxon>
    </lineage>
</organism>
<feature type="signal peptide" evidence="9">
    <location>
        <begin position="1"/>
        <end position="19"/>
    </location>
</feature>
<proteinExistence type="inferred from homology"/>
<feature type="chain" id="PRO_5036811363" description="Fatty-acid and retinol-binding protein 1" evidence="9">
    <location>
        <begin position="20"/>
        <end position="173"/>
    </location>
</feature>
<dbReference type="PANTHER" id="PTHR31418:SF7">
    <property type="entry name" value="FATTY-ACID AND RETINOL-BINDING PROTEIN 1"/>
    <property type="match status" value="1"/>
</dbReference>
<name>A0A914DD99_9BILA</name>
<dbReference type="PANTHER" id="PTHR31418">
    <property type="entry name" value="FATTY-ACID AND RETINOL-BINDING PROTEIN 1"/>
    <property type="match status" value="1"/>
</dbReference>
<evidence type="ECO:0000313" key="10">
    <source>
        <dbReference type="Proteomes" id="UP000887540"/>
    </source>
</evidence>
<reference evidence="11" key="1">
    <citation type="submission" date="2022-11" db="UniProtKB">
        <authorList>
            <consortium name="WormBaseParasite"/>
        </authorList>
    </citation>
    <scope>IDENTIFICATION</scope>
</reference>